<reference evidence="1" key="1">
    <citation type="submission" date="2022-11" db="EMBL/GenBank/DDBJ databases">
        <title>Centuries of genome instability and evolution in soft-shell clam transmissible cancer (bioRxiv).</title>
        <authorList>
            <person name="Hart S.F.M."/>
            <person name="Yonemitsu M.A."/>
            <person name="Giersch R.M."/>
            <person name="Beal B.F."/>
            <person name="Arriagada G."/>
            <person name="Davis B.W."/>
            <person name="Ostrander E.A."/>
            <person name="Goff S.P."/>
            <person name="Metzger M.J."/>
        </authorList>
    </citation>
    <scope>NUCLEOTIDE SEQUENCE</scope>
    <source>
        <strain evidence="1">MELC-2E11</strain>
        <tissue evidence="1">Siphon/mantle</tissue>
    </source>
</reference>
<evidence type="ECO:0000313" key="1">
    <source>
        <dbReference type="EMBL" id="WAR25954.1"/>
    </source>
</evidence>
<accession>A0ABY7FYG1</accession>
<protein>
    <submittedName>
        <fullName evidence="1">Uncharacterized protein</fullName>
    </submittedName>
</protein>
<proteinExistence type="predicted"/>
<name>A0ABY7FYG1_MYAAR</name>
<dbReference type="EMBL" id="CP111025">
    <property type="protein sequence ID" value="WAR25954.1"/>
    <property type="molecule type" value="Genomic_DNA"/>
</dbReference>
<dbReference type="Proteomes" id="UP001164746">
    <property type="component" value="Chromosome 14"/>
</dbReference>
<keyword evidence="2" id="KW-1185">Reference proteome</keyword>
<evidence type="ECO:0000313" key="2">
    <source>
        <dbReference type="Proteomes" id="UP001164746"/>
    </source>
</evidence>
<dbReference type="Gene3D" id="2.60.120.40">
    <property type="match status" value="1"/>
</dbReference>
<sequence length="196" mass="22221">MCLAYVSGILSNTDPDFLSEVDSTEDFQVIAVQSVYCYQCCDRPETRKSQMANVHPATRCQTLNDIMVRFFMDNLKKLFKVDDNTDSNKLLQQLKTQVPVTERGRFTNTDSRFVKNNDLVSRLYLKTSAGQYETVAQTIVLQLAKGDDITVRNGSPDETIHGVNYSTFVSCGRPKTSLPLWDNDCFINYPNKNAYA</sequence>
<organism evidence="1 2">
    <name type="scientific">Mya arenaria</name>
    <name type="common">Soft-shell clam</name>
    <dbReference type="NCBI Taxonomy" id="6604"/>
    <lineage>
        <taxon>Eukaryota</taxon>
        <taxon>Metazoa</taxon>
        <taxon>Spiralia</taxon>
        <taxon>Lophotrochozoa</taxon>
        <taxon>Mollusca</taxon>
        <taxon>Bivalvia</taxon>
        <taxon>Autobranchia</taxon>
        <taxon>Heteroconchia</taxon>
        <taxon>Euheterodonta</taxon>
        <taxon>Imparidentia</taxon>
        <taxon>Neoheterodontei</taxon>
        <taxon>Myida</taxon>
        <taxon>Myoidea</taxon>
        <taxon>Myidae</taxon>
        <taxon>Mya</taxon>
    </lineage>
</organism>
<dbReference type="InterPro" id="IPR008983">
    <property type="entry name" value="Tumour_necrosis_fac-like_dom"/>
</dbReference>
<gene>
    <name evidence="1" type="ORF">MAR_011658</name>
</gene>